<feature type="region of interest" description="Disordered" evidence="11">
    <location>
        <begin position="1"/>
        <end position="26"/>
    </location>
</feature>
<protein>
    <recommendedName>
        <fullName evidence="4">Phosphorylated adapter RNA export protein</fullName>
    </recommendedName>
    <alternativeName>
        <fullName evidence="10">RNA U small nuclear RNA export adapter protein</fullName>
    </alternativeName>
</protein>
<dbReference type="Proteomes" id="UP000326759">
    <property type="component" value="Unassembled WGS sequence"/>
</dbReference>
<dbReference type="InterPro" id="IPR038092">
    <property type="entry name" value="PHAX_RNA-binding_sf"/>
</dbReference>
<reference evidence="13 14" key="1">
    <citation type="journal article" date="2019" name="PLoS Biol.">
        <title>Sex chromosomes control vertical transmission of feminizing Wolbachia symbionts in an isopod.</title>
        <authorList>
            <person name="Becking T."/>
            <person name="Chebbi M.A."/>
            <person name="Giraud I."/>
            <person name="Moumen B."/>
            <person name="Laverre T."/>
            <person name="Caubet Y."/>
            <person name="Peccoud J."/>
            <person name="Gilbert C."/>
            <person name="Cordaux R."/>
        </authorList>
    </citation>
    <scope>NUCLEOTIDE SEQUENCE [LARGE SCALE GENOMIC DNA]</scope>
    <source>
        <strain evidence="13">ANa2</strain>
        <tissue evidence="13">Whole body excluding digestive tract and cuticle</tissue>
    </source>
</reference>
<feature type="compositionally biased region" description="Basic residues" evidence="11">
    <location>
        <begin position="243"/>
        <end position="252"/>
    </location>
</feature>
<dbReference type="EMBL" id="SEYY01001029">
    <property type="protein sequence ID" value="KAB7506030.1"/>
    <property type="molecule type" value="Genomic_DNA"/>
</dbReference>
<keyword evidence="9" id="KW-0539">Nucleus</keyword>
<evidence type="ECO:0000256" key="4">
    <source>
        <dbReference type="ARBA" id="ARBA00016856"/>
    </source>
</evidence>
<accession>A0A5N5TJG0</accession>
<dbReference type="GO" id="GO:0006408">
    <property type="term" value="P:snRNA export from nucleus"/>
    <property type="evidence" value="ECO:0007669"/>
    <property type="project" value="InterPro"/>
</dbReference>
<evidence type="ECO:0000259" key="12">
    <source>
        <dbReference type="Pfam" id="PF10258"/>
    </source>
</evidence>
<sequence length="252" mass="28721">MMEEREEGELSESDSNTCEDVDVYIPVSRPVSNVLAPRVVESSIPSSDDQSSSSESDSDSDFEQRPKRRKTTIKPVQVKRNGEESKVGNRKKNNIWANELTLEIGGVGLKKLNRKRKFNFEENNKKDKKIVKPRYLADIRRNLGNVIADALFEQKPELIVRVVEVLGHEKALELYRSTQKMEKEGGMMINNGSRRRTSGGVFLNLLKTFDGVSSVQMEQIFRRGSEIGAFLEKENESKQTKTKERKKIGRRG</sequence>
<dbReference type="FunFam" id="1.10.10.1440:FF:000001">
    <property type="entry name" value="phosphorylated adapter RNA export protein-like"/>
    <property type="match status" value="1"/>
</dbReference>
<evidence type="ECO:0000256" key="11">
    <source>
        <dbReference type="SAM" id="MobiDB-lite"/>
    </source>
</evidence>
<evidence type="ECO:0000256" key="7">
    <source>
        <dbReference type="ARBA" id="ARBA00022884"/>
    </source>
</evidence>
<feature type="compositionally biased region" description="Low complexity" evidence="11">
    <location>
        <begin position="42"/>
        <end position="55"/>
    </location>
</feature>
<evidence type="ECO:0000256" key="5">
    <source>
        <dbReference type="ARBA" id="ARBA00022448"/>
    </source>
</evidence>
<evidence type="ECO:0000313" key="14">
    <source>
        <dbReference type="Proteomes" id="UP000326759"/>
    </source>
</evidence>
<dbReference type="InterPro" id="IPR039047">
    <property type="entry name" value="PHAX"/>
</dbReference>
<dbReference type="PANTHER" id="PTHR13135:SF0">
    <property type="entry name" value="PHOSPHORYLATED ADAPTER RNA EXPORT PROTEIN"/>
    <property type="match status" value="1"/>
</dbReference>
<keyword evidence="7" id="KW-0694">RNA-binding</keyword>
<feature type="compositionally biased region" description="Basic and acidic residues" evidence="11">
    <location>
        <begin position="232"/>
        <end position="242"/>
    </location>
</feature>
<feature type="compositionally biased region" description="Acidic residues" evidence="11">
    <location>
        <begin position="1"/>
        <end position="22"/>
    </location>
</feature>
<gene>
    <name evidence="13" type="primary">Phax</name>
    <name evidence="13" type="ORF">Anas_03757</name>
</gene>
<dbReference type="AlphaFoldDB" id="A0A5N5TJG0"/>
<evidence type="ECO:0000256" key="3">
    <source>
        <dbReference type="ARBA" id="ARBA00006094"/>
    </source>
</evidence>
<dbReference type="GO" id="GO:0005737">
    <property type="term" value="C:cytoplasm"/>
    <property type="evidence" value="ECO:0007669"/>
    <property type="project" value="UniProtKB-SubCell"/>
</dbReference>
<organism evidence="13 14">
    <name type="scientific">Armadillidium nasatum</name>
    <dbReference type="NCBI Taxonomy" id="96803"/>
    <lineage>
        <taxon>Eukaryota</taxon>
        <taxon>Metazoa</taxon>
        <taxon>Ecdysozoa</taxon>
        <taxon>Arthropoda</taxon>
        <taxon>Crustacea</taxon>
        <taxon>Multicrustacea</taxon>
        <taxon>Malacostraca</taxon>
        <taxon>Eumalacostraca</taxon>
        <taxon>Peracarida</taxon>
        <taxon>Isopoda</taxon>
        <taxon>Oniscidea</taxon>
        <taxon>Crinocheta</taxon>
        <taxon>Armadillidiidae</taxon>
        <taxon>Armadillidium</taxon>
    </lineage>
</organism>
<evidence type="ECO:0000313" key="13">
    <source>
        <dbReference type="EMBL" id="KAB7506030.1"/>
    </source>
</evidence>
<comment type="caution">
    <text evidence="13">The sequence shown here is derived from an EMBL/GenBank/DDBJ whole genome shotgun (WGS) entry which is preliminary data.</text>
</comment>
<dbReference type="OrthoDB" id="20573at2759"/>
<evidence type="ECO:0000256" key="9">
    <source>
        <dbReference type="ARBA" id="ARBA00023242"/>
    </source>
</evidence>
<dbReference type="Pfam" id="PF10258">
    <property type="entry name" value="PHAX_RNA-bd"/>
    <property type="match status" value="1"/>
</dbReference>
<evidence type="ECO:0000256" key="6">
    <source>
        <dbReference type="ARBA" id="ARBA00022490"/>
    </source>
</evidence>
<dbReference type="PANTHER" id="PTHR13135">
    <property type="entry name" value="CYTOSOLIC RESINIFERATOXIN BINDING PROTEIN RBP-26"/>
    <property type="match status" value="1"/>
</dbReference>
<keyword evidence="14" id="KW-1185">Reference proteome</keyword>
<proteinExistence type="inferred from homology"/>
<dbReference type="GO" id="GO:0005634">
    <property type="term" value="C:nucleus"/>
    <property type="evidence" value="ECO:0007669"/>
    <property type="project" value="UniProtKB-SubCell"/>
</dbReference>
<dbReference type="InterPro" id="IPR019385">
    <property type="entry name" value="PHAX_RNA-binding_domain"/>
</dbReference>
<keyword evidence="6" id="KW-0963">Cytoplasm</keyword>
<evidence type="ECO:0000256" key="8">
    <source>
        <dbReference type="ARBA" id="ARBA00022927"/>
    </source>
</evidence>
<dbReference type="GO" id="GO:0015031">
    <property type="term" value="P:protein transport"/>
    <property type="evidence" value="ECO:0007669"/>
    <property type="project" value="UniProtKB-KW"/>
</dbReference>
<keyword evidence="5" id="KW-0813">Transport</keyword>
<dbReference type="Gene3D" id="1.10.10.1440">
    <property type="entry name" value="PHAX RNA-binding domain"/>
    <property type="match status" value="1"/>
</dbReference>
<comment type="similarity">
    <text evidence="3">Belongs to the PHAX family.</text>
</comment>
<dbReference type="GO" id="GO:0003723">
    <property type="term" value="F:RNA binding"/>
    <property type="evidence" value="ECO:0007669"/>
    <property type="project" value="UniProtKB-KW"/>
</dbReference>
<evidence type="ECO:0000256" key="1">
    <source>
        <dbReference type="ARBA" id="ARBA00004123"/>
    </source>
</evidence>
<feature type="domain" description="Phosphorylated adapter RNA export protein RNA-binding" evidence="12">
    <location>
        <begin position="146"/>
        <end position="224"/>
    </location>
</feature>
<evidence type="ECO:0000256" key="10">
    <source>
        <dbReference type="ARBA" id="ARBA00030834"/>
    </source>
</evidence>
<feature type="region of interest" description="Disordered" evidence="11">
    <location>
        <begin position="38"/>
        <end position="87"/>
    </location>
</feature>
<comment type="subcellular location">
    <subcellularLocation>
        <location evidence="2">Cytoplasm</location>
    </subcellularLocation>
    <subcellularLocation>
        <location evidence="1">Nucleus</location>
    </subcellularLocation>
</comment>
<name>A0A5N5TJG0_9CRUS</name>
<keyword evidence="8" id="KW-0653">Protein transport</keyword>
<feature type="region of interest" description="Disordered" evidence="11">
    <location>
        <begin position="232"/>
        <end position="252"/>
    </location>
</feature>
<evidence type="ECO:0000256" key="2">
    <source>
        <dbReference type="ARBA" id="ARBA00004496"/>
    </source>
</evidence>